<dbReference type="AlphaFoldDB" id="A0A1M6B1V3"/>
<protein>
    <submittedName>
        <fullName evidence="2">Uncharacterized protein</fullName>
    </submittedName>
</protein>
<dbReference type="EMBL" id="FQYR01000002">
    <property type="protein sequence ID" value="SHI42701.1"/>
    <property type="molecule type" value="Genomic_DNA"/>
</dbReference>
<proteinExistence type="predicted"/>
<dbReference type="RefSeq" id="WP_143157557.1">
    <property type="nucleotide sequence ID" value="NZ_FQYR01000002.1"/>
</dbReference>
<reference evidence="2 3" key="1">
    <citation type="submission" date="2016-11" db="EMBL/GenBank/DDBJ databases">
        <authorList>
            <person name="Jaros S."/>
            <person name="Januszkiewicz K."/>
            <person name="Wedrychowicz H."/>
        </authorList>
    </citation>
    <scope>NUCLEOTIDE SEQUENCE [LARGE SCALE GENOMIC DNA]</scope>
    <source>
        <strain evidence="2 3">DSM 18772</strain>
    </source>
</reference>
<evidence type="ECO:0000256" key="1">
    <source>
        <dbReference type="SAM" id="SignalP"/>
    </source>
</evidence>
<dbReference type="STRING" id="1123071.SAMN02745181_0096"/>
<name>A0A1M6B1V3_9BACT</name>
<dbReference type="InParanoid" id="A0A1M6B1V3"/>
<evidence type="ECO:0000313" key="3">
    <source>
        <dbReference type="Proteomes" id="UP000184510"/>
    </source>
</evidence>
<organism evidence="2 3">
    <name type="scientific">Rubritalea squalenifaciens DSM 18772</name>
    <dbReference type="NCBI Taxonomy" id="1123071"/>
    <lineage>
        <taxon>Bacteria</taxon>
        <taxon>Pseudomonadati</taxon>
        <taxon>Verrucomicrobiota</taxon>
        <taxon>Verrucomicrobiia</taxon>
        <taxon>Verrucomicrobiales</taxon>
        <taxon>Rubritaleaceae</taxon>
        <taxon>Rubritalea</taxon>
    </lineage>
</organism>
<sequence length="212" mass="23468">MKALPIALLLALPACVYGQTVPASTSPPKAEIVQLPASEQYLSEHLLDRFNEPRLDNGSPDGKPVIRITVLRGNQSPVMMIWHPERRDGTSTLHVKVLKVDTIQATTSYTTITLDRLITLTQAQTKALKSIYTLAPLQSLPKEPWQSETLDGSAWVYEAAAGKRSVMVCRRNPISPDLSTNEIPKARLVKELQLTSFGLTLWTMANIDELPK</sequence>
<feature type="signal peptide" evidence="1">
    <location>
        <begin position="1"/>
        <end position="18"/>
    </location>
</feature>
<evidence type="ECO:0000313" key="2">
    <source>
        <dbReference type="EMBL" id="SHI42701.1"/>
    </source>
</evidence>
<accession>A0A1M6B1V3</accession>
<keyword evidence="1" id="KW-0732">Signal</keyword>
<keyword evidence="3" id="KW-1185">Reference proteome</keyword>
<gene>
    <name evidence="2" type="ORF">SAMN02745181_0096</name>
</gene>
<feature type="chain" id="PRO_5012229247" evidence="1">
    <location>
        <begin position="19"/>
        <end position="212"/>
    </location>
</feature>
<dbReference type="Proteomes" id="UP000184510">
    <property type="component" value="Unassembled WGS sequence"/>
</dbReference>